<evidence type="ECO:0000313" key="2">
    <source>
        <dbReference type="EMBL" id="AQT25252.1"/>
    </source>
</evidence>
<keyword evidence="3" id="KW-1185">Reference proteome</keyword>
<keyword evidence="1" id="KW-0812">Transmembrane</keyword>
<feature type="transmembrane region" description="Helical" evidence="1">
    <location>
        <begin position="7"/>
        <end position="29"/>
    </location>
</feature>
<evidence type="ECO:0000256" key="1">
    <source>
        <dbReference type="SAM" id="Phobius"/>
    </source>
</evidence>
<reference evidence="2 3" key="1">
    <citation type="submission" date="2016-12" db="EMBL/GenBank/DDBJ databases">
        <title>Providencia rettgeri phage vB-PreS_PR1 - a deep-branching member of the T5-like siphoviruses.</title>
        <authorList>
            <person name="Oliveira H."/>
            <person name="Pinto G."/>
            <person name="Hendrix H."/>
            <person name="Noben J.-P."/>
            <person name="Gawor J."/>
            <person name="Lobocka M."/>
            <person name="Lavigne R."/>
            <person name="Azeredo J."/>
        </authorList>
    </citation>
    <scope>NUCLEOTIDE SEQUENCE [LARGE SCALE GENOMIC DNA]</scope>
</reference>
<keyword evidence="1" id="KW-1133">Transmembrane helix</keyword>
<proteinExistence type="predicted"/>
<dbReference type="OrthoDB" id="15322at10239"/>
<sequence length="189" mass="21534">MKLTKGLVAILTFLTILIVGGLGIFAGYVSTSNEATRMENNIVRLDKESENKLSNYTVKIGEIIQVPEMYKDDLKEVIKETFQGRYGADGSKAVFQWIQERNLNLDSALYLNIQHEITAGRNEFAIAQNRKLEQCATYRNQLEYFWKGRFLAFAGFPKKDIDSLCAIVSDARTQGIFETRVQESIKFTK</sequence>
<keyword evidence="1" id="KW-0472">Membrane</keyword>
<dbReference type="EMBL" id="KY363465">
    <property type="protein sequence ID" value="AQT25252.1"/>
    <property type="molecule type" value="Genomic_DNA"/>
</dbReference>
<dbReference type="Proteomes" id="UP000222417">
    <property type="component" value="Segment"/>
</dbReference>
<evidence type="ECO:0000313" key="3">
    <source>
        <dbReference type="Proteomes" id="UP000222417"/>
    </source>
</evidence>
<gene>
    <name evidence="2" type="ORF">PR1_82</name>
</gene>
<name>A0A1S6KV03_9CAUD</name>
<accession>A0A1S6KV03</accession>
<protein>
    <submittedName>
        <fullName evidence="2">Uncharacterized protein</fullName>
    </submittedName>
</protein>
<organism evidence="2 3">
    <name type="scientific">Providencia phage vB_PreS_PR1</name>
    <dbReference type="NCBI Taxonomy" id="1931407"/>
    <lineage>
        <taxon>Viruses</taxon>
        <taxon>Duplodnaviria</taxon>
        <taxon>Heunggongvirae</taxon>
        <taxon>Uroviricota</taxon>
        <taxon>Caudoviricetes</taxon>
        <taxon>Demerecviridae</taxon>
        <taxon>Priunavirus</taxon>
        <taxon>Priunavirus PR1</taxon>
    </lineage>
</organism>